<keyword evidence="3" id="KW-1185">Reference proteome</keyword>
<protein>
    <submittedName>
        <fullName evidence="2">Anti-sigma factor</fullName>
    </submittedName>
</protein>
<dbReference type="KEGG" id="afx:JZ786_07265"/>
<name>A0A9X7Z8Y3_9BACL</name>
<proteinExistence type="predicted"/>
<evidence type="ECO:0000313" key="3">
    <source>
        <dbReference type="Proteomes" id="UP000663505"/>
    </source>
</evidence>
<feature type="transmembrane region" description="Helical" evidence="1">
    <location>
        <begin position="61"/>
        <end position="83"/>
    </location>
</feature>
<dbReference type="AlphaFoldDB" id="A0A9X7Z8Y3"/>
<keyword evidence="1" id="KW-0812">Transmembrane</keyword>
<keyword evidence="1" id="KW-0472">Membrane</keyword>
<keyword evidence="1" id="KW-1133">Transmembrane helix</keyword>
<organism evidence="2 3">
    <name type="scientific">Alicyclobacillus mengziensis</name>
    <dbReference type="NCBI Taxonomy" id="2931921"/>
    <lineage>
        <taxon>Bacteria</taxon>
        <taxon>Bacillati</taxon>
        <taxon>Bacillota</taxon>
        <taxon>Bacilli</taxon>
        <taxon>Bacillales</taxon>
        <taxon>Alicyclobacillaceae</taxon>
        <taxon>Alicyclobacillus</taxon>
    </lineage>
</organism>
<dbReference type="RefSeq" id="WP_206658068.1">
    <property type="nucleotide sequence ID" value="NZ_CP071182.1"/>
</dbReference>
<dbReference type="Proteomes" id="UP000663505">
    <property type="component" value="Chromosome"/>
</dbReference>
<evidence type="ECO:0000313" key="2">
    <source>
        <dbReference type="EMBL" id="QSO48751.1"/>
    </source>
</evidence>
<accession>A0A9X7Z8Y3</accession>
<evidence type="ECO:0000256" key="1">
    <source>
        <dbReference type="SAM" id="Phobius"/>
    </source>
</evidence>
<sequence length="216" mass="23762">MKHPDQVIDAYSRLKKVEMPPDKYIEVRKRIKNAMESELRDGLYQDVRPIQSRKRPRWGKWIPGAAASIAGICVVLLFAFVVIGQHNPLSNTLGGNSKAQTSQQSPVKPSEVASILDKSEAQLDAVNGVVTTASSFDGKDNIKFRLMVNGTPSQKEATKLFNDILTVIKANADNKDIWSYYNGQFDIKNYTTGVVYTATKTAGQPLVVHTNGHASG</sequence>
<gene>
    <name evidence="2" type="ORF">JZ786_07265</name>
</gene>
<reference evidence="2 3" key="1">
    <citation type="submission" date="2021-02" db="EMBL/GenBank/DDBJ databases">
        <title>Alicyclobacillus curvatus sp. nov. and Alicyclobacillus mengziensis sp. nov., two acidophilic bacteria isolated from acid mine drainage.</title>
        <authorList>
            <person name="Huang Y."/>
        </authorList>
    </citation>
    <scope>NUCLEOTIDE SEQUENCE [LARGE SCALE GENOMIC DNA]</scope>
    <source>
        <strain evidence="2 3">S30H14</strain>
    </source>
</reference>
<dbReference type="EMBL" id="CP071182">
    <property type="protein sequence ID" value="QSO48751.1"/>
    <property type="molecule type" value="Genomic_DNA"/>
</dbReference>